<protein>
    <recommendedName>
        <fullName evidence="3">CMP/dCMP-type deaminase domain-containing protein</fullName>
    </recommendedName>
</protein>
<feature type="compositionally biased region" description="Basic and acidic residues" evidence="2">
    <location>
        <begin position="187"/>
        <end position="205"/>
    </location>
</feature>
<dbReference type="InterPro" id="IPR016193">
    <property type="entry name" value="Cytidine_deaminase-like"/>
</dbReference>
<gene>
    <name evidence="4" type="ORF">N7452_010770</name>
</gene>
<evidence type="ECO:0000256" key="1">
    <source>
        <dbReference type="SAM" id="Coils"/>
    </source>
</evidence>
<keyword evidence="1" id="KW-0175">Coiled coil</keyword>
<organism evidence="4 5">
    <name type="scientific">Penicillium brevicompactum</name>
    <dbReference type="NCBI Taxonomy" id="5074"/>
    <lineage>
        <taxon>Eukaryota</taxon>
        <taxon>Fungi</taxon>
        <taxon>Dikarya</taxon>
        <taxon>Ascomycota</taxon>
        <taxon>Pezizomycotina</taxon>
        <taxon>Eurotiomycetes</taxon>
        <taxon>Eurotiomycetidae</taxon>
        <taxon>Eurotiales</taxon>
        <taxon>Aspergillaceae</taxon>
        <taxon>Penicillium</taxon>
    </lineage>
</organism>
<evidence type="ECO:0000313" key="4">
    <source>
        <dbReference type="EMBL" id="KAJ5322481.1"/>
    </source>
</evidence>
<dbReference type="PROSITE" id="PS51747">
    <property type="entry name" value="CYT_DCMP_DEAMINASES_2"/>
    <property type="match status" value="1"/>
</dbReference>
<dbReference type="InterPro" id="IPR002125">
    <property type="entry name" value="CMP_dCMP_dom"/>
</dbReference>
<dbReference type="Pfam" id="PF18785">
    <property type="entry name" value="Inv-AAD"/>
    <property type="match status" value="1"/>
</dbReference>
<dbReference type="Gene3D" id="3.40.140.10">
    <property type="entry name" value="Cytidine Deaminase, domain 2"/>
    <property type="match status" value="1"/>
</dbReference>
<proteinExistence type="predicted"/>
<accession>A0A9W9Q0T1</accession>
<dbReference type="SUPFAM" id="SSF50249">
    <property type="entry name" value="Nucleic acid-binding proteins"/>
    <property type="match status" value="1"/>
</dbReference>
<name>A0A9W9Q0T1_PENBR</name>
<feature type="domain" description="CMP/dCMP-type deaminase" evidence="3">
    <location>
        <begin position="5"/>
        <end position="159"/>
    </location>
</feature>
<dbReference type="EMBL" id="JAPZBQ010000006">
    <property type="protein sequence ID" value="KAJ5322481.1"/>
    <property type="molecule type" value="Genomic_DNA"/>
</dbReference>
<evidence type="ECO:0000259" key="3">
    <source>
        <dbReference type="PROSITE" id="PS51747"/>
    </source>
</evidence>
<dbReference type="AlphaFoldDB" id="A0A9W9Q0T1"/>
<dbReference type="Proteomes" id="UP001147695">
    <property type="component" value="Unassembled WGS sequence"/>
</dbReference>
<feature type="coiled-coil region" evidence="1">
    <location>
        <begin position="486"/>
        <end position="534"/>
    </location>
</feature>
<dbReference type="GO" id="GO:0006139">
    <property type="term" value="P:nucleobase-containing compound metabolic process"/>
    <property type="evidence" value="ECO:0007669"/>
    <property type="project" value="UniProtKB-ARBA"/>
</dbReference>
<reference evidence="4" key="1">
    <citation type="submission" date="2022-12" db="EMBL/GenBank/DDBJ databases">
        <authorList>
            <person name="Petersen C."/>
        </authorList>
    </citation>
    <scope>NUCLEOTIDE SEQUENCE</scope>
    <source>
        <strain evidence="4">IBT 35673</strain>
    </source>
</reference>
<evidence type="ECO:0000313" key="5">
    <source>
        <dbReference type="Proteomes" id="UP001147695"/>
    </source>
</evidence>
<sequence>MTDTSPHIPYIRKCLSLAEQSPPRPTNFRVGAILISRKDNDPTFADDRILSTGYTMELAGNTHAEQCCFSNYAAVHKVSDEAVASVLPVESDRKLVMYVTMEPCGKRLSGNAPCAQRIARTTEGHKGIHKVYFGVKEPVTFVGESEGCRMLTEAGIEWEHVGGLEREILTVAFAGHENGEEEVRAALGEKESTSGVSIEERRRQEALQPRNPKKRVMEGETNRTFNSLAFNHNLNFDTVPKKHPESKNEPMETEKNEPLVFYPAFCFKASPTHFTWVKIGAADVHRLRKYGSFVGQKVFFYNNHPVRFVSLLGIIVSRTDVYGRTILALDDSSGAIVEVIVLHDPSTKPGVAATRAKEEELDQRRINIFTGEPIAADQTPWSAFSITERNLTHFSKTTHITATDHHVVDISSLQPGTLVRVKGVLGTFRGNMQVHLERFERVRDTNAEMQFLDERLRFLVEVLSVPWVLGDDEVESLRRAAERGDERVLEEKRRAERRARKRIEREEKDTRAIAKRYEREERAREEQLGALREDGQRVMKKFGFQDRGL</sequence>
<comment type="caution">
    <text evidence="4">The sequence shown here is derived from an EMBL/GenBank/DDBJ whole genome shotgun (WGS) entry which is preliminary data.</text>
</comment>
<evidence type="ECO:0000256" key="2">
    <source>
        <dbReference type="SAM" id="MobiDB-lite"/>
    </source>
</evidence>
<dbReference type="InterPro" id="IPR012340">
    <property type="entry name" value="NA-bd_OB-fold"/>
</dbReference>
<reference evidence="4" key="2">
    <citation type="journal article" date="2023" name="IMA Fungus">
        <title>Comparative genomic study of the Penicillium genus elucidates a diverse pangenome and 15 lateral gene transfer events.</title>
        <authorList>
            <person name="Petersen C."/>
            <person name="Sorensen T."/>
            <person name="Nielsen M.R."/>
            <person name="Sondergaard T.E."/>
            <person name="Sorensen J.L."/>
            <person name="Fitzpatrick D.A."/>
            <person name="Frisvad J.C."/>
            <person name="Nielsen K.L."/>
        </authorList>
    </citation>
    <scope>NUCLEOTIDE SEQUENCE</scope>
    <source>
        <strain evidence="4">IBT 35673</strain>
    </source>
</reference>
<dbReference type="Gene3D" id="2.40.50.140">
    <property type="entry name" value="Nucleic acid-binding proteins"/>
    <property type="match status" value="1"/>
</dbReference>
<dbReference type="GO" id="GO:0003824">
    <property type="term" value="F:catalytic activity"/>
    <property type="evidence" value="ECO:0007669"/>
    <property type="project" value="InterPro"/>
</dbReference>
<feature type="region of interest" description="Disordered" evidence="2">
    <location>
        <begin position="187"/>
        <end position="217"/>
    </location>
</feature>
<dbReference type="SUPFAM" id="SSF53927">
    <property type="entry name" value="Cytidine deaminase-like"/>
    <property type="match status" value="1"/>
</dbReference>